<gene>
    <name evidence="1" type="ORF">E1832_13680</name>
</gene>
<keyword evidence="2" id="KW-1185">Reference proteome</keyword>
<protein>
    <submittedName>
        <fullName evidence="1">Uncharacterized protein</fullName>
    </submittedName>
</protein>
<organism evidence="1 2">
    <name type="scientific">Antarcticimicrobium luteum</name>
    <dbReference type="NCBI Taxonomy" id="2547397"/>
    <lineage>
        <taxon>Bacteria</taxon>
        <taxon>Pseudomonadati</taxon>
        <taxon>Pseudomonadota</taxon>
        <taxon>Alphaproteobacteria</taxon>
        <taxon>Rhodobacterales</taxon>
        <taxon>Paracoccaceae</taxon>
        <taxon>Antarcticimicrobium</taxon>
    </lineage>
</organism>
<sequence length="515" mass="58764">MPLNYTQLLETNNLIQQNVDESYWLCVTRTVQESKLFPVPSYMMLSYLMAFYRYPSLLRKIESRMSAEELGDRSREMAMKHRAPGVSWGLPNFYLLGREWLINLGVIKPTDAIEDVMYVMDFWKRFQLSLHRNDGHISRAQYGHRGQTLSERQAQVFHSDLYSCEAGDELHEAAHQFMASASQYGFLISCESRISLHNHGPYKLSDTSEMIVRDFMDLAESDFPWLDGVAKGVEYNNITVTMAAKDCHFYLVDDWGSFEAEPEFSAEKLVGVGLYASDNLSEGYMPLGMNSREELIATFKRLDGQVKEAMNNLWRRIAGYSRDQMMDAGAITYFAIIKDLAHIAGVYDVDDWMKVDERAERFRPLLNDEYGRDVLGELVGLLSNPSQKLSDYSMMMHSNAPTRMYTPIPYSVLSGEPYTPTAGPLYPGITNLPEKDDVYTTTRGKMTLAEYNRQSQEFTPSAVAPETRFLCDTWLKYHAGSDQADSLYRITQASSRKLAGKGSTLTRDEVEALRD</sequence>
<comment type="caution">
    <text evidence="1">The sequence shown here is derived from an EMBL/GenBank/DDBJ whole genome shotgun (WGS) entry which is preliminary data.</text>
</comment>
<reference evidence="1 2" key="1">
    <citation type="submission" date="2019-03" db="EMBL/GenBank/DDBJ databases">
        <title>Ruegeria lutea sp. nov., a novel strain, isolated from marine sediment, the Masan Bay, South Korea.</title>
        <authorList>
            <person name="Kim J."/>
            <person name="Kim D.-Y."/>
            <person name="Lee S.-S."/>
        </authorList>
    </citation>
    <scope>NUCLEOTIDE SEQUENCE [LARGE SCALE GENOMIC DNA]</scope>
    <source>
        <strain evidence="1 2">318-1</strain>
    </source>
</reference>
<evidence type="ECO:0000313" key="2">
    <source>
        <dbReference type="Proteomes" id="UP000295301"/>
    </source>
</evidence>
<dbReference type="Proteomes" id="UP000295301">
    <property type="component" value="Unassembled WGS sequence"/>
</dbReference>
<accession>A0A4R5V1S2</accession>
<evidence type="ECO:0000313" key="1">
    <source>
        <dbReference type="EMBL" id="TDK45750.1"/>
    </source>
</evidence>
<dbReference type="OrthoDB" id="3559921at2"/>
<proteinExistence type="predicted"/>
<dbReference type="EMBL" id="SMUV01000068">
    <property type="protein sequence ID" value="TDK45750.1"/>
    <property type="molecule type" value="Genomic_DNA"/>
</dbReference>
<name>A0A4R5V1S2_9RHOB</name>
<dbReference type="AlphaFoldDB" id="A0A4R5V1S2"/>